<evidence type="ECO:0000313" key="3">
    <source>
        <dbReference type="Proteomes" id="UP001196413"/>
    </source>
</evidence>
<dbReference type="EMBL" id="JAHQIW010003376">
    <property type="protein sequence ID" value="KAJ1358429.1"/>
    <property type="molecule type" value="Genomic_DNA"/>
</dbReference>
<reference evidence="2" key="1">
    <citation type="submission" date="2021-06" db="EMBL/GenBank/DDBJ databases">
        <title>Parelaphostrongylus tenuis whole genome reference sequence.</title>
        <authorList>
            <person name="Garwood T.J."/>
            <person name="Larsen P.A."/>
            <person name="Fountain-Jones N.M."/>
            <person name="Garbe J.R."/>
            <person name="Macchietto M.G."/>
            <person name="Kania S.A."/>
            <person name="Gerhold R.W."/>
            <person name="Richards J.E."/>
            <person name="Wolf T.M."/>
        </authorList>
    </citation>
    <scope>NUCLEOTIDE SEQUENCE</scope>
    <source>
        <strain evidence="2">MNPRO001-30</strain>
        <tissue evidence="2">Meninges</tissue>
    </source>
</reference>
<feature type="compositionally biased region" description="Basic and acidic residues" evidence="1">
    <location>
        <begin position="85"/>
        <end position="114"/>
    </location>
</feature>
<evidence type="ECO:0000256" key="1">
    <source>
        <dbReference type="SAM" id="MobiDB-lite"/>
    </source>
</evidence>
<evidence type="ECO:0000313" key="2">
    <source>
        <dbReference type="EMBL" id="KAJ1358429.1"/>
    </source>
</evidence>
<feature type="region of interest" description="Disordered" evidence="1">
    <location>
        <begin position="83"/>
        <end position="114"/>
    </location>
</feature>
<dbReference type="Proteomes" id="UP001196413">
    <property type="component" value="Unassembled WGS sequence"/>
</dbReference>
<gene>
    <name evidence="2" type="ORF">KIN20_016853</name>
</gene>
<comment type="caution">
    <text evidence="2">The sequence shown here is derived from an EMBL/GenBank/DDBJ whole genome shotgun (WGS) entry which is preliminary data.</text>
</comment>
<protein>
    <submittedName>
        <fullName evidence="2">Uncharacterized protein</fullName>
    </submittedName>
</protein>
<keyword evidence="3" id="KW-1185">Reference proteome</keyword>
<proteinExistence type="predicted"/>
<name>A0AAD5N2E3_PARTN</name>
<sequence>MNIPKKDERKYATLCYAIKTRAETKVVLNTKYAQWISCEGDLLHQKLIALIANEVSEENLDYEMLRNTTVRQHLKKNMDGQIINENRRRQVDEKGIRGRYEKKENDLEGNIQEK</sequence>
<accession>A0AAD5N2E3</accession>
<dbReference type="AlphaFoldDB" id="A0AAD5N2E3"/>
<organism evidence="2 3">
    <name type="scientific">Parelaphostrongylus tenuis</name>
    <name type="common">Meningeal worm</name>
    <dbReference type="NCBI Taxonomy" id="148309"/>
    <lineage>
        <taxon>Eukaryota</taxon>
        <taxon>Metazoa</taxon>
        <taxon>Ecdysozoa</taxon>
        <taxon>Nematoda</taxon>
        <taxon>Chromadorea</taxon>
        <taxon>Rhabditida</taxon>
        <taxon>Rhabditina</taxon>
        <taxon>Rhabditomorpha</taxon>
        <taxon>Strongyloidea</taxon>
        <taxon>Metastrongylidae</taxon>
        <taxon>Parelaphostrongylus</taxon>
    </lineage>
</organism>